<dbReference type="PANTHER" id="PTHR13069:SF21">
    <property type="entry name" value="ALKYLATED DNA REPAIR PROTEIN ALKB HOMOLOG 8"/>
    <property type="match status" value="1"/>
</dbReference>
<dbReference type="Proteomes" id="UP000232875">
    <property type="component" value="Unassembled WGS sequence"/>
</dbReference>
<dbReference type="STRING" id="2020962.A0A2N1JFD4"/>
<dbReference type="GO" id="GO:0030488">
    <property type="term" value="P:tRNA methylation"/>
    <property type="evidence" value="ECO:0007669"/>
    <property type="project" value="TreeGrafter"/>
</dbReference>
<reference evidence="3 4" key="1">
    <citation type="submission" date="2017-10" db="EMBL/GenBank/DDBJ databases">
        <title>A novel species of cold-tolerant Malassezia isolated from bats.</title>
        <authorList>
            <person name="Lorch J.M."/>
            <person name="Palmer J.M."/>
            <person name="Vanderwolf K.J."/>
            <person name="Schmidt K.Z."/>
            <person name="Verant M.L."/>
            <person name="Weller T.J."/>
            <person name="Blehert D.S."/>
        </authorList>
    </citation>
    <scope>NUCLEOTIDE SEQUENCE [LARGE SCALE GENOMIC DNA]</scope>
    <source>
        <strain evidence="3 4">NWHC:44797-103</strain>
    </source>
</reference>
<accession>A0A2N1JFD4</accession>
<evidence type="ECO:0000256" key="1">
    <source>
        <dbReference type="ARBA" id="ARBA00022603"/>
    </source>
</evidence>
<proteinExistence type="predicted"/>
<dbReference type="GO" id="GO:0002098">
    <property type="term" value="P:tRNA wobble uridine modification"/>
    <property type="evidence" value="ECO:0007669"/>
    <property type="project" value="TreeGrafter"/>
</dbReference>
<sequence length="149" mass="16213">MARAEPVLRAKGPAAVDAAAYESENVHAYERATRLTAAYTINLFQPWPLIPQFLATFSHGNVGADLGCGNGKYLYLRSALATGAPKNQQAILTIGSDRCEPLVRDAQLNFGDQEDRAKENEVTVADALHSGFRTGVFVRHDSADPRITR</sequence>
<evidence type="ECO:0000256" key="2">
    <source>
        <dbReference type="ARBA" id="ARBA00022679"/>
    </source>
</evidence>
<dbReference type="GO" id="GO:0106335">
    <property type="term" value="F:tRNA (5-carboxymethyluridine(34)-5-O)-methyltransferase activity"/>
    <property type="evidence" value="ECO:0007669"/>
    <property type="project" value="TreeGrafter"/>
</dbReference>
<protein>
    <submittedName>
        <fullName evidence="3">Trm9p</fullName>
    </submittedName>
</protein>
<dbReference type="OrthoDB" id="271595at2759"/>
<dbReference type="Gene3D" id="3.40.50.150">
    <property type="entry name" value="Vaccinia Virus protein VP39"/>
    <property type="match status" value="1"/>
</dbReference>
<dbReference type="GO" id="GO:0005634">
    <property type="term" value="C:nucleus"/>
    <property type="evidence" value="ECO:0007669"/>
    <property type="project" value="TreeGrafter"/>
</dbReference>
<name>A0A2N1JFD4_9BASI</name>
<gene>
    <name evidence="3" type="primary">TRM9</name>
    <name evidence="3" type="ORF">MVES_000899</name>
</gene>
<dbReference type="EMBL" id="KZ454988">
    <property type="protein sequence ID" value="PKI85249.1"/>
    <property type="molecule type" value="Genomic_DNA"/>
</dbReference>
<dbReference type="AlphaFoldDB" id="A0A2N1JFD4"/>
<dbReference type="GO" id="GO:0005737">
    <property type="term" value="C:cytoplasm"/>
    <property type="evidence" value="ECO:0007669"/>
    <property type="project" value="TreeGrafter"/>
</dbReference>
<keyword evidence="2" id="KW-0808">Transferase</keyword>
<keyword evidence="1" id="KW-0489">Methyltransferase</keyword>
<evidence type="ECO:0000313" key="4">
    <source>
        <dbReference type="Proteomes" id="UP000232875"/>
    </source>
</evidence>
<evidence type="ECO:0000313" key="3">
    <source>
        <dbReference type="EMBL" id="PKI85249.1"/>
    </source>
</evidence>
<dbReference type="PANTHER" id="PTHR13069">
    <property type="entry name" value="ALKYLATED DNA REPAIR PROTEIN ALKB HOMOLOG 8"/>
    <property type="match status" value="1"/>
</dbReference>
<dbReference type="InterPro" id="IPR029063">
    <property type="entry name" value="SAM-dependent_MTases_sf"/>
</dbReference>
<dbReference type="InterPro" id="IPR051422">
    <property type="entry name" value="AlkB_tRNA_MeTrf/Diox"/>
</dbReference>
<dbReference type="GO" id="GO:0000049">
    <property type="term" value="F:tRNA binding"/>
    <property type="evidence" value="ECO:0007669"/>
    <property type="project" value="TreeGrafter"/>
</dbReference>
<keyword evidence="4" id="KW-1185">Reference proteome</keyword>
<organism evidence="3 4">
    <name type="scientific">Malassezia vespertilionis</name>
    <dbReference type="NCBI Taxonomy" id="2020962"/>
    <lineage>
        <taxon>Eukaryota</taxon>
        <taxon>Fungi</taxon>
        <taxon>Dikarya</taxon>
        <taxon>Basidiomycota</taxon>
        <taxon>Ustilaginomycotina</taxon>
        <taxon>Malasseziomycetes</taxon>
        <taxon>Malasseziales</taxon>
        <taxon>Malasseziaceae</taxon>
        <taxon>Malassezia</taxon>
    </lineage>
</organism>